<evidence type="ECO:0000313" key="3">
    <source>
        <dbReference type="Proteomes" id="UP000240586"/>
    </source>
</evidence>
<evidence type="ECO:0000259" key="1">
    <source>
        <dbReference type="PROSITE" id="PS51179"/>
    </source>
</evidence>
<dbReference type="PROSITE" id="PS51179">
    <property type="entry name" value="POU_3"/>
    <property type="match status" value="1"/>
</dbReference>
<dbReference type="GO" id="GO:0003700">
    <property type="term" value="F:DNA-binding transcription factor activity"/>
    <property type="evidence" value="ECO:0007669"/>
    <property type="project" value="InterPro"/>
</dbReference>
<sequence length="113" mass="12331">MSKLSPLIKKWAEESFGPVSDILSTVTFENGTGGHHVTVIGHELSPRGGNPTDQIFVLPLKYVGAGADDDKRFNRGDAPRIDQSVLARIDAINTARIIRITVETYIRPEGSDD</sequence>
<protein>
    <recommendedName>
        <fullName evidence="1">POU-specific domain-containing protein</fullName>
    </recommendedName>
</protein>
<name>A0A2D2W4P5_9CAUD</name>
<keyword evidence="3" id="KW-1185">Reference proteome</keyword>
<feature type="domain" description="POU-specific" evidence="1">
    <location>
        <begin position="1"/>
        <end position="16"/>
    </location>
</feature>
<reference evidence="2 3" key="1">
    <citation type="submission" date="2017-09" db="EMBL/GenBank/DDBJ databases">
        <authorList>
            <person name="Choi Z."/>
            <person name="Grubb S."/>
            <person name="Kuchan S."/>
            <person name="Pennathur K."/>
            <person name="Roskowski K."/>
            <person name="Garlena R.A."/>
            <person name="Russell D.A."/>
            <person name="Pope W.H."/>
            <person name="Jacobs-Sera D."/>
            <person name="Hatfull G.F."/>
        </authorList>
    </citation>
    <scope>NUCLEOTIDE SEQUENCE [LARGE SCALE GENOMIC DNA]</scope>
</reference>
<dbReference type="InterPro" id="IPR000327">
    <property type="entry name" value="POU_dom"/>
</dbReference>
<accession>A0A2D2W4P5</accession>
<dbReference type="Proteomes" id="UP000240586">
    <property type="component" value="Segment"/>
</dbReference>
<organism evidence="2 3">
    <name type="scientific">Gordonia phage Patio</name>
    <dbReference type="NCBI Taxonomy" id="2041515"/>
    <lineage>
        <taxon>Viruses</taxon>
        <taxon>Duplodnaviria</taxon>
        <taxon>Heunggongvirae</taxon>
        <taxon>Uroviricota</taxon>
        <taxon>Caudoviricetes</taxon>
        <taxon>Zierdtviridae</taxon>
        <taxon>Emilbogenvirinae</taxon>
        <taxon>Skysandvirus</taxon>
        <taxon>Skysandvirus patio</taxon>
    </lineage>
</organism>
<gene>
    <name evidence="2" type="ORF">SEA_PATIO_70</name>
</gene>
<dbReference type="EMBL" id="MF919542">
    <property type="protein sequence ID" value="ATS93151.1"/>
    <property type="molecule type" value="Genomic_DNA"/>
</dbReference>
<evidence type="ECO:0000313" key="2">
    <source>
        <dbReference type="EMBL" id="ATS93151.1"/>
    </source>
</evidence>
<proteinExistence type="predicted"/>